<accession>A0A1F7FJW5</accession>
<evidence type="ECO:0000259" key="1">
    <source>
        <dbReference type="Pfam" id="PF18962"/>
    </source>
</evidence>
<sequence>MHFKYMRKSLFLIAFLTILQALLFADDSPSRVLVVYRTNQSDMDSNGVSDSRDLALYYQHKRGIPEQNMLGVATSTDRTYNLAAQLPLFYSELVAPIRQKIEAIGIDSILYIVLCKGIPYAVCRKNGATYSTNYPVCENLAALYAIGDDTSNSAINPGTNPMYEPSPTIGTDKGRFDATYQINGTRMFLVTELDAMTFQLAKELVDRALYAERYVGVTTGARWYTGIGYVDTRYGKYTDNEFQTQYPKGYGAYDLADFDMGMASQFILNAGFELKWENTLLDDATDGKGFEIGDSGALYHDGSSALTAPNALFYGGWYNLSKYNRFAWTWMPGAVVCDLNSNSLSTTSPGCFSGGALYYGATAACGVLDEPYLSGHTQPEKLLYYILNGSNFAEAAYHAEPTLGWKTRNVGDPIYNPLKPKTAIQDTVAPPLPMVENWPLYNNKTQRRIRVSINTDNREPDLVLCQLRYGKTTDYDSIFNYANYATHATVYKMVHDIDLRNLDSNQTYHCEITLKDPVGNTTTTNDFTFFTSGTGSESSPALTAAVRLEAFPNPFNSSVKISADSWQQAVGSETIHLQIYDIQGKIVYKLPTAHFQLPAELTWDASRFSSGVYWCVLSAGNKRLSALRLVLLK</sequence>
<dbReference type="EMBL" id="MFYX01000015">
    <property type="protein sequence ID" value="OGK07005.1"/>
    <property type="molecule type" value="Genomic_DNA"/>
</dbReference>
<dbReference type="Pfam" id="PF18962">
    <property type="entry name" value="Por_Secre_tail"/>
    <property type="match status" value="1"/>
</dbReference>
<feature type="domain" description="Secretion system C-terminal sorting" evidence="1">
    <location>
        <begin position="551"/>
        <end position="623"/>
    </location>
</feature>
<proteinExistence type="predicted"/>
<dbReference type="Proteomes" id="UP000179243">
    <property type="component" value="Unassembled WGS sequence"/>
</dbReference>
<evidence type="ECO:0000313" key="3">
    <source>
        <dbReference type="Proteomes" id="UP000179243"/>
    </source>
</evidence>
<reference evidence="2 3" key="1">
    <citation type="journal article" date="2016" name="Nat. Commun.">
        <title>Thousands of microbial genomes shed light on interconnected biogeochemical processes in an aquifer system.</title>
        <authorList>
            <person name="Anantharaman K."/>
            <person name="Brown C.T."/>
            <person name="Hug L.A."/>
            <person name="Sharon I."/>
            <person name="Castelle C.J."/>
            <person name="Probst A.J."/>
            <person name="Thomas B.C."/>
            <person name="Singh A."/>
            <person name="Wilkins M.J."/>
            <person name="Karaoz U."/>
            <person name="Brodie E.L."/>
            <person name="Williams K.H."/>
            <person name="Hubbard S.S."/>
            <person name="Banfield J.F."/>
        </authorList>
    </citation>
    <scope>NUCLEOTIDE SEQUENCE [LARGE SCALE GENOMIC DNA]</scope>
</reference>
<dbReference type="InterPro" id="IPR026444">
    <property type="entry name" value="Secre_tail"/>
</dbReference>
<dbReference type="AlphaFoldDB" id="A0A1F7FJW5"/>
<name>A0A1F7FJW5_UNCRA</name>
<evidence type="ECO:0000313" key="2">
    <source>
        <dbReference type="EMBL" id="OGK07005.1"/>
    </source>
</evidence>
<comment type="caution">
    <text evidence="2">The sequence shown here is derived from an EMBL/GenBank/DDBJ whole genome shotgun (WGS) entry which is preliminary data.</text>
</comment>
<organism evidence="2 3">
    <name type="scientific">Candidatus Raymondbacteria bacterium RIFOXYD12_FULL_49_13</name>
    <dbReference type="NCBI Taxonomy" id="1817890"/>
    <lineage>
        <taxon>Bacteria</taxon>
        <taxon>Raymondiibacteriota</taxon>
    </lineage>
</organism>
<dbReference type="NCBIfam" id="TIGR04183">
    <property type="entry name" value="Por_Secre_tail"/>
    <property type="match status" value="1"/>
</dbReference>
<gene>
    <name evidence="2" type="ORF">A2519_13605</name>
</gene>
<protein>
    <recommendedName>
        <fullName evidence="1">Secretion system C-terminal sorting domain-containing protein</fullName>
    </recommendedName>
</protein>